<feature type="coiled-coil region" evidence="2">
    <location>
        <begin position="166"/>
        <end position="193"/>
    </location>
</feature>
<evidence type="ECO:0000256" key="1">
    <source>
        <dbReference type="PROSITE-ProRule" id="PRU00339"/>
    </source>
</evidence>
<dbReference type="RefSeq" id="WP_168442623.1">
    <property type="nucleotide sequence ID" value="NZ_CAAHFG010000004.1"/>
</dbReference>
<accession>A0A6C2UAD8</accession>
<feature type="region of interest" description="Disordered" evidence="3">
    <location>
        <begin position="358"/>
        <end position="378"/>
    </location>
</feature>
<dbReference type="InterPro" id="IPR019734">
    <property type="entry name" value="TPR_rpt"/>
</dbReference>
<evidence type="ECO:0000313" key="5">
    <source>
        <dbReference type="EMBL" id="VGO16823.1"/>
    </source>
</evidence>
<protein>
    <submittedName>
        <fullName evidence="5">Uncharacterized protein</fullName>
    </submittedName>
</protein>
<dbReference type="AlphaFoldDB" id="A0A6C2UAD8"/>
<keyword evidence="6" id="KW-1185">Reference proteome</keyword>
<gene>
    <name evidence="5" type="ORF">PDESU_05415</name>
</gene>
<name>A0A6C2UAD8_PONDE</name>
<dbReference type="InterPro" id="IPR011990">
    <property type="entry name" value="TPR-like_helical_dom_sf"/>
</dbReference>
<dbReference type="Gene3D" id="1.25.40.10">
    <property type="entry name" value="Tetratricopeptide repeat domain"/>
    <property type="match status" value="1"/>
</dbReference>
<sequence>MRVKGRKVESRRSPRPFVRRPGRNRALQLFLLLVAATANANPAKLFTAGNAALAESRFEDAINAYQEALAEAPESAEIVFNLGTAQYRAGTFEEAVVSFEYAASMAETDAMRSQCWYNIGNCMVKTGEGLREMDPHAMVGYCQQAAWFYRMALGYDINFENAAYNLEISQLIAAEIEEEIREQEEKEQQENELITYIREKLQEFIGRQTQLLETQDTGEPQTRLAAETRELAKVMEASGLHADIPMPDGATVPGPLKETWEHTLKAAGAMALPDQPTALAELVAALGAAPEDPNQQDGESDEEGEDYEDYDMEYEESDEDADMYEEADPFGDFSEYEEIRGVPPPNQTEMDILAEEVRNQERRKEKKAGEYKAVEKDW</sequence>
<evidence type="ECO:0000256" key="3">
    <source>
        <dbReference type="SAM" id="MobiDB-lite"/>
    </source>
</evidence>
<dbReference type="PROSITE" id="PS50005">
    <property type="entry name" value="TPR"/>
    <property type="match status" value="2"/>
</dbReference>
<evidence type="ECO:0000256" key="2">
    <source>
        <dbReference type="SAM" id="Coils"/>
    </source>
</evidence>
<feature type="repeat" description="TPR" evidence="1">
    <location>
        <begin position="42"/>
        <end position="75"/>
    </location>
</feature>
<dbReference type="Proteomes" id="UP000366872">
    <property type="component" value="Unassembled WGS sequence"/>
</dbReference>
<keyword evidence="2" id="KW-0175">Coiled coil</keyword>
<dbReference type="EMBL" id="CAAHFG010000004">
    <property type="protein sequence ID" value="VGO16823.1"/>
    <property type="molecule type" value="Genomic_DNA"/>
</dbReference>
<feature type="signal peptide" evidence="4">
    <location>
        <begin position="1"/>
        <end position="40"/>
    </location>
</feature>
<feature type="compositionally biased region" description="Acidic residues" evidence="3">
    <location>
        <begin position="298"/>
        <end position="308"/>
    </location>
</feature>
<organism evidence="5 6">
    <name type="scientific">Pontiella desulfatans</name>
    <dbReference type="NCBI Taxonomy" id="2750659"/>
    <lineage>
        <taxon>Bacteria</taxon>
        <taxon>Pseudomonadati</taxon>
        <taxon>Kiritimatiellota</taxon>
        <taxon>Kiritimatiellia</taxon>
        <taxon>Kiritimatiellales</taxon>
        <taxon>Pontiellaceae</taxon>
        <taxon>Pontiella</taxon>
    </lineage>
</organism>
<keyword evidence="4" id="KW-0732">Signal</keyword>
<dbReference type="SMART" id="SM00028">
    <property type="entry name" value="TPR"/>
    <property type="match status" value="2"/>
</dbReference>
<dbReference type="Pfam" id="PF13432">
    <property type="entry name" value="TPR_16"/>
    <property type="match status" value="1"/>
</dbReference>
<dbReference type="SUPFAM" id="SSF48452">
    <property type="entry name" value="TPR-like"/>
    <property type="match status" value="1"/>
</dbReference>
<proteinExistence type="predicted"/>
<evidence type="ECO:0000313" key="6">
    <source>
        <dbReference type="Proteomes" id="UP000366872"/>
    </source>
</evidence>
<feature type="region of interest" description="Disordered" evidence="3">
    <location>
        <begin position="289"/>
        <end position="308"/>
    </location>
</feature>
<evidence type="ECO:0000256" key="4">
    <source>
        <dbReference type="SAM" id="SignalP"/>
    </source>
</evidence>
<keyword evidence="1" id="KW-0802">TPR repeat</keyword>
<feature type="chain" id="PRO_5025384386" evidence="4">
    <location>
        <begin position="41"/>
        <end position="378"/>
    </location>
</feature>
<reference evidence="5 6" key="1">
    <citation type="submission" date="2019-04" db="EMBL/GenBank/DDBJ databases">
        <authorList>
            <person name="Van Vliet M D."/>
        </authorList>
    </citation>
    <scope>NUCLEOTIDE SEQUENCE [LARGE SCALE GENOMIC DNA]</scope>
    <source>
        <strain evidence="5 6">F1</strain>
    </source>
</reference>
<feature type="repeat" description="TPR" evidence="1">
    <location>
        <begin position="76"/>
        <end position="109"/>
    </location>
</feature>